<name>A0A9P0MUS2_NEZVI</name>
<accession>A0A9P0MUS2</accession>
<protein>
    <submittedName>
        <fullName evidence="1">Uncharacterized protein</fullName>
    </submittedName>
</protein>
<sequence length="100" mass="11431">MCIIKKIGEIFYYFVPSVVMTFNDRRRAEGDFILGSSLIVKADLDNAELRELYPVNIIEVIISRRIKRACKIVGLSKERIPKRLIVAVPNGKLPSEGRLR</sequence>
<keyword evidence="2" id="KW-1185">Reference proteome</keyword>
<dbReference type="OrthoDB" id="6625677at2759"/>
<gene>
    <name evidence="1" type="ORF">NEZAVI_LOCUS15540</name>
</gene>
<dbReference type="Proteomes" id="UP001152798">
    <property type="component" value="Chromosome 7"/>
</dbReference>
<proteinExistence type="predicted"/>
<organism evidence="1 2">
    <name type="scientific">Nezara viridula</name>
    <name type="common">Southern green stink bug</name>
    <name type="synonym">Cimex viridulus</name>
    <dbReference type="NCBI Taxonomy" id="85310"/>
    <lineage>
        <taxon>Eukaryota</taxon>
        <taxon>Metazoa</taxon>
        <taxon>Ecdysozoa</taxon>
        <taxon>Arthropoda</taxon>
        <taxon>Hexapoda</taxon>
        <taxon>Insecta</taxon>
        <taxon>Pterygota</taxon>
        <taxon>Neoptera</taxon>
        <taxon>Paraneoptera</taxon>
        <taxon>Hemiptera</taxon>
        <taxon>Heteroptera</taxon>
        <taxon>Panheteroptera</taxon>
        <taxon>Pentatomomorpha</taxon>
        <taxon>Pentatomoidea</taxon>
        <taxon>Pentatomidae</taxon>
        <taxon>Pentatominae</taxon>
        <taxon>Nezara</taxon>
    </lineage>
</organism>
<dbReference type="AlphaFoldDB" id="A0A9P0MUS2"/>
<reference evidence="1" key="1">
    <citation type="submission" date="2022-01" db="EMBL/GenBank/DDBJ databases">
        <authorList>
            <person name="King R."/>
        </authorList>
    </citation>
    <scope>NUCLEOTIDE SEQUENCE</scope>
</reference>
<evidence type="ECO:0000313" key="1">
    <source>
        <dbReference type="EMBL" id="CAH1407919.1"/>
    </source>
</evidence>
<evidence type="ECO:0000313" key="2">
    <source>
        <dbReference type="Proteomes" id="UP001152798"/>
    </source>
</evidence>
<dbReference type="EMBL" id="OV725083">
    <property type="protein sequence ID" value="CAH1407919.1"/>
    <property type="molecule type" value="Genomic_DNA"/>
</dbReference>